<evidence type="ECO:0000313" key="3">
    <source>
        <dbReference type="Proteomes" id="UP000178724"/>
    </source>
</evidence>
<evidence type="ECO:0008006" key="4">
    <source>
        <dbReference type="Google" id="ProtNLM"/>
    </source>
</evidence>
<reference evidence="2 3" key="1">
    <citation type="journal article" date="2016" name="Nat. Commun.">
        <title>Thousands of microbial genomes shed light on interconnected biogeochemical processes in an aquifer system.</title>
        <authorList>
            <person name="Anantharaman K."/>
            <person name="Brown C.T."/>
            <person name="Hug L.A."/>
            <person name="Sharon I."/>
            <person name="Castelle C.J."/>
            <person name="Probst A.J."/>
            <person name="Thomas B.C."/>
            <person name="Singh A."/>
            <person name="Wilkins M.J."/>
            <person name="Karaoz U."/>
            <person name="Brodie E.L."/>
            <person name="Williams K.H."/>
            <person name="Hubbard S.S."/>
            <person name="Banfield J.F."/>
        </authorList>
    </citation>
    <scope>NUCLEOTIDE SEQUENCE [LARGE SCALE GENOMIC DNA]</scope>
</reference>
<keyword evidence="1" id="KW-0732">Signal</keyword>
<comment type="caution">
    <text evidence="2">The sequence shown here is derived from an EMBL/GenBank/DDBJ whole genome shotgun (WGS) entry which is preliminary data.</text>
</comment>
<feature type="chain" id="PRO_5009513473" description="Outer membrane protein beta-barrel domain-containing protein" evidence="1">
    <location>
        <begin position="21"/>
        <end position="290"/>
    </location>
</feature>
<feature type="signal peptide" evidence="1">
    <location>
        <begin position="1"/>
        <end position="20"/>
    </location>
</feature>
<dbReference type="EMBL" id="METM01000016">
    <property type="protein sequence ID" value="OGB90049.1"/>
    <property type="molecule type" value="Genomic_DNA"/>
</dbReference>
<organism evidence="2 3">
    <name type="scientific">candidate division WOR-1 bacterium RIFCSPHIGHO2_01_FULL_53_15</name>
    <dbReference type="NCBI Taxonomy" id="1802564"/>
    <lineage>
        <taxon>Bacteria</taxon>
        <taxon>Bacillati</taxon>
        <taxon>Saganbacteria</taxon>
    </lineage>
</organism>
<evidence type="ECO:0000313" key="2">
    <source>
        <dbReference type="EMBL" id="OGB90049.1"/>
    </source>
</evidence>
<dbReference type="Proteomes" id="UP000178724">
    <property type="component" value="Unassembled WGS sequence"/>
</dbReference>
<name>A0A1F4Q2G1_UNCSA</name>
<protein>
    <recommendedName>
        <fullName evidence="4">Outer membrane protein beta-barrel domain-containing protein</fullName>
    </recommendedName>
</protein>
<proteinExistence type="predicted"/>
<accession>A0A1F4Q2G1</accession>
<evidence type="ECO:0000256" key="1">
    <source>
        <dbReference type="SAM" id="SignalP"/>
    </source>
</evidence>
<sequence length="290" mass="32779">MHRGLFSFVLCLLVAAGAAAVEVQPFTELWNNFAYYDTNLERQGFASILGRCEGKVGIYLPDSPFQLYGAYYGTTSQTSDYFDNSLFAGAGLRVKPIEGLIKRKDRTWLNEWIPDIKIFVEGLGANYLKGAASAESAGLSKTDTRLGLDLWHEWNLDKPDEGSPWGELWTNLSYRSSNFGWEPFNNYIFYFQPKVGRHLGRGIEPYLRADIVYSGKSGASYSFLNVADYGVGIRFEPWRNREGASELLGKFKMFFEVLGVSYLKDKPAAANQVVDRDLRFGIDFSFGRVY</sequence>
<gene>
    <name evidence="2" type="ORF">A2625_01790</name>
</gene>
<dbReference type="AlphaFoldDB" id="A0A1F4Q2G1"/>